<organism evidence="3 4">
    <name type="scientific">Laribacter hongkongensis</name>
    <dbReference type="NCBI Taxonomy" id="168471"/>
    <lineage>
        <taxon>Bacteria</taxon>
        <taxon>Pseudomonadati</taxon>
        <taxon>Pseudomonadota</taxon>
        <taxon>Betaproteobacteria</taxon>
        <taxon>Neisseriales</taxon>
        <taxon>Aquaspirillaceae</taxon>
        <taxon>Laribacter</taxon>
    </lineage>
</organism>
<dbReference type="Proteomes" id="UP000197424">
    <property type="component" value="Chromosome"/>
</dbReference>
<accession>A0A248LHZ9</accession>
<dbReference type="InterPro" id="IPR036709">
    <property type="entry name" value="Autotransporte_beta_dom_sf"/>
</dbReference>
<sequence>MLNIRLKTAVLAVTLFANKNVISSPMELDPGDYTQKITESDRYIWNGLGANEIYNFSSDVKLEETIGARSPVDVDGELTLNIARDKTLSLIITPEHSTWDNIRINTPGINKGKLSINEGHLEIKASAGISGSDSSGIYLDNADVNIKNQSIRIDGGEIGIKMHDNSDVNIVTDDFTIKNTYRGIAMQAHAGKPIGTQPNISLKSNNIYIDAGAEGGGGIYMLSYHSPGTSTNSRLEAKDSIIVKGQRYGMYFYGNNNSNLQAKEILVSSTGISGHGIYLAGTAAMHQNEVNISAADSLNVEGSTSGVRNIDGKISISSGKANFIARNGSGVYALGKNTNDTIVDLSINDSLNIEGNGNNGFGVYADNASIQLKSKYTKIKGGDHGVSSSNNGVVNILSNEVIVSDSQNHALIASSEGVINIDGDTFRIKSDQGGIFAQDSGAVNLKSNTLLIASMNNSGKHIHAISKGKINLAAANVAKIAANFHAEKEGSISADFQGKESVWTGQAVDSLDGNYSSTDGAFKNAGYISIALKNNSRWNVVADQYGFNRISLLNINDSVVDMTYGPVENYSKLFIRNLTGSNGVFLLNTDIQSEKTDQIIADNGIGINYLLISSAGVEATKLNMESFIARANSGDVDFLLKNEGGKVEAGVYLYELANRISSDGLGATEWYLRRGNNDQIISPPAEVILGTSSMVSSYAMWHGQLSDLRMRMGEVREQPYEKDGFWVRLLSQKDDLRATNDVGLSQRVNGGSIGYERKYTENDAETMFFGVRLQKTEANQEVNKNYHGNGKNSSHGISAYATWFNDYGWYVDSVFSWDWYKQSLSARMTDGKKAFGSYRRNGGGASVEVGKKNQLQNNWFFEPQAQISYFYLSGASFSLDNLMSVYQKSANSLTGRLGLVFGKDYSIDDSRRFQWKAKLGASHEFLSNQKIYINDHEFNGAFKGARIYYGLGVDFYTKNNIKMFAEIQRENGKFIKQIWGGRLGLRYTF</sequence>
<proteinExistence type="predicted"/>
<dbReference type="SUPFAM" id="SSF103515">
    <property type="entry name" value="Autotransporter"/>
    <property type="match status" value="1"/>
</dbReference>
<reference evidence="4" key="1">
    <citation type="submission" date="2017-06" db="EMBL/GenBank/DDBJ databases">
        <title>Whole genome sequence of Laribacter hongkongensis LHGZ1.</title>
        <authorList>
            <person name="Chen D."/>
            <person name="Wu H."/>
            <person name="Chen J."/>
        </authorList>
    </citation>
    <scope>NUCLEOTIDE SEQUENCE [LARGE SCALE GENOMIC DNA]</scope>
    <source>
        <strain evidence="4">LHGZ1</strain>
    </source>
</reference>
<keyword evidence="1" id="KW-0732">Signal</keyword>
<feature type="domain" description="Autotransporter" evidence="2">
    <location>
        <begin position="718"/>
        <end position="989"/>
    </location>
</feature>
<dbReference type="InterPro" id="IPR006315">
    <property type="entry name" value="OM_autotransptr_brl_dom"/>
</dbReference>
<dbReference type="Gene3D" id="2.40.128.130">
    <property type="entry name" value="Autotransporter beta-domain"/>
    <property type="match status" value="1"/>
</dbReference>
<evidence type="ECO:0000313" key="4">
    <source>
        <dbReference type="Proteomes" id="UP000197424"/>
    </source>
</evidence>
<dbReference type="AlphaFoldDB" id="A0A248LHZ9"/>
<dbReference type="Pfam" id="PF03797">
    <property type="entry name" value="Autotransporter"/>
    <property type="match status" value="1"/>
</dbReference>
<evidence type="ECO:0000259" key="2">
    <source>
        <dbReference type="PROSITE" id="PS51208"/>
    </source>
</evidence>
<dbReference type="InterPro" id="IPR004899">
    <property type="entry name" value="Pertactin_central"/>
</dbReference>
<evidence type="ECO:0000256" key="1">
    <source>
        <dbReference type="ARBA" id="ARBA00022729"/>
    </source>
</evidence>
<dbReference type="InterPro" id="IPR051551">
    <property type="entry name" value="Autotransporter_adhesion"/>
</dbReference>
<name>A0A248LHZ9_9NEIS</name>
<dbReference type="NCBIfam" id="TIGR01414">
    <property type="entry name" value="autotrans_barl"/>
    <property type="match status" value="1"/>
</dbReference>
<evidence type="ECO:0000313" key="3">
    <source>
        <dbReference type="EMBL" id="ASJ24111.1"/>
    </source>
</evidence>
<dbReference type="Pfam" id="PF03212">
    <property type="entry name" value="Pertactin"/>
    <property type="match status" value="1"/>
</dbReference>
<dbReference type="InterPro" id="IPR005546">
    <property type="entry name" value="Autotransporte_beta"/>
</dbReference>
<dbReference type="InterPro" id="IPR011050">
    <property type="entry name" value="Pectin_lyase_fold/virulence"/>
</dbReference>
<dbReference type="SMART" id="SM00869">
    <property type="entry name" value="Autotransporter"/>
    <property type="match status" value="1"/>
</dbReference>
<dbReference type="InterPro" id="IPR003991">
    <property type="entry name" value="Pertactin_virulence_factor"/>
</dbReference>
<dbReference type="OrthoDB" id="8932702at2"/>
<gene>
    <name evidence="3" type="ORF">LHGZ1_1280</name>
</gene>
<dbReference type="PANTHER" id="PTHR35037:SF7">
    <property type="entry name" value="AUTOTRANSPORTER"/>
    <property type="match status" value="1"/>
</dbReference>
<dbReference type="PROSITE" id="PS51208">
    <property type="entry name" value="AUTOTRANSPORTER"/>
    <property type="match status" value="1"/>
</dbReference>
<dbReference type="Gene3D" id="2.160.20.20">
    <property type="match status" value="1"/>
</dbReference>
<dbReference type="GO" id="GO:0019867">
    <property type="term" value="C:outer membrane"/>
    <property type="evidence" value="ECO:0007669"/>
    <property type="project" value="InterPro"/>
</dbReference>
<dbReference type="EMBL" id="CP022115">
    <property type="protein sequence ID" value="ASJ24111.1"/>
    <property type="molecule type" value="Genomic_DNA"/>
</dbReference>
<dbReference type="SUPFAM" id="SSF51126">
    <property type="entry name" value="Pectin lyase-like"/>
    <property type="match status" value="1"/>
</dbReference>
<dbReference type="PRINTS" id="PR01484">
    <property type="entry name" value="PRTACTNFAMLY"/>
</dbReference>
<dbReference type="InterPro" id="IPR012332">
    <property type="entry name" value="Autotransporter_pectin_lyase_C"/>
</dbReference>
<protein>
    <submittedName>
        <fullName evidence="3">Outer membrane autotransporter barrel domain protein</fullName>
    </submittedName>
</protein>
<dbReference type="PANTHER" id="PTHR35037">
    <property type="entry name" value="C-TERMINAL REGION OF AIDA-LIKE PROTEIN"/>
    <property type="match status" value="1"/>
</dbReference>